<reference evidence="2 3" key="1">
    <citation type="submission" date="2019-07" db="EMBL/GenBank/DDBJ databases">
        <title>Description of 53C-WASEF.</title>
        <authorList>
            <person name="Pitt A."/>
            <person name="Hahn M.W."/>
        </authorList>
    </citation>
    <scope>NUCLEOTIDE SEQUENCE [LARGE SCALE GENOMIC DNA]</scope>
    <source>
        <strain evidence="2 3">53C-WASEF</strain>
    </source>
</reference>
<dbReference type="RefSeq" id="WP_144229662.1">
    <property type="nucleotide sequence ID" value="NZ_CBCRVV010000020.1"/>
</dbReference>
<keyword evidence="3" id="KW-1185">Reference proteome</keyword>
<proteinExistence type="predicted"/>
<dbReference type="EMBL" id="VMBG01000001">
    <property type="protein sequence ID" value="TSJ79279.1"/>
    <property type="molecule type" value="Genomic_DNA"/>
</dbReference>
<sequence length="1143" mass="120529">MSRRSTPSLPVRRRLRASASRDGFALLITITLLAFLVLLLVSLASLTRVETQVAANNTQLAQARANALFALNLAVGQLQKYAGPDQRVTARADIQTANTGNPLWTGVWDSRPASAANPTHAVAPSSNTPLAWLVSGNETNGTALTPVTPAVVVPATNNDAVWLVKKSVGNDISDTSVYPSDMGVRLAKSLIKAAPSLVPGAGSAGADVTIGAYAWWVGDEGVKARVNLSDPYRSAANTAVEAAYRREAAPKPDATLLVGTAYQTAFANPTVAFDALRESVLSLDQLPLLHADLAGVDGRKQTGGYFHDLTSVGQGVLADTLRGGLRRDLTRGLAAPPTAAIGTSEIGEDVAVFTLPTPGPYGRTALTGTWTPSNISSGGTNSGEPHAPTWSEVRAWTNTRVPAGGSAMSPVAAPLVAVTRNGITIPSTSGHAIMPVVTLLELGYGLDVDDVGRTYRIMIRPVVVLMNPYNVTLNAATYSVTYQSSVTSDSHLTFRMTQGSLPAHPSMDHFLSAGTGGLVAVNPGSGDRRMSFNITDSFGPGEVRVYSLPATGSFQVNDGVFNLAPGLTTNRAYLETGTAVPTGYDPALRDTTSIQWSKIPADHPRISLSLGAATATTVAVPSTTARYIQTASSYLYGTNASPKNVTALLGTGAAGAARQMRTLRYTLRHAELNLLAYPNTNMITQGETGTAPTDTVSGARFLIDGNPRAIISQRLGGRDDVAHYAVQLLNGSGYSDIDYEQAGASTLGFWGGSMESADGSNYSILFDVLRANEEVVSLGRLGQVNWGVDGKHPAYPLGNSFASIFYPAGSPDYGYALNEALWDRFFVSSLPTSLAARPANLPNSRLRFHDPAGASNSLTSLEGEAGYQLAAARLMIDGAFNINSTSVEAWSAFLGSVQAADYAYATQSGNRTDNAVRPFPRLRNFHEADPTEVSGDMNEWTGYRRLSGAQLKQLAAKIVDGIKARGRPARSLAEFMNRDLSKPSTDTLNQMGVVQAAIDTVINTDKPASGGPGLTDLPGLNISRIVPTAFSIADNPDAARGKLRSAGAPGFLLQSDLLTPLAPAMSARSDTFRVRTYGETRNPATGEISGRAWCEAVVQRLPEFVGGEAAELRIDAAALGANSKAFGRKFIITQFRWLGPGEI</sequence>
<feature type="compositionally biased region" description="Polar residues" evidence="1">
    <location>
        <begin position="368"/>
        <end position="383"/>
    </location>
</feature>
<feature type="region of interest" description="Disordered" evidence="1">
    <location>
        <begin position="368"/>
        <end position="387"/>
    </location>
</feature>
<name>A0A556QRM9_9BACT</name>
<protein>
    <recommendedName>
        <fullName evidence="4">Verru_Chthon cassette protein A</fullName>
    </recommendedName>
</protein>
<dbReference type="AlphaFoldDB" id="A0A556QRM9"/>
<evidence type="ECO:0000256" key="1">
    <source>
        <dbReference type="SAM" id="MobiDB-lite"/>
    </source>
</evidence>
<evidence type="ECO:0000313" key="2">
    <source>
        <dbReference type="EMBL" id="TSJ79279.1"/>
    </source>
</evidence>
<evidence type="ECO:0008006" key="4">
    <source>
        <dbReference type="Google" id="ProtNLM"/>
    </source>
</evidence>
<dbReference type="Proteomes" id="UP000315648">
    <property type="component" value="Unassembled WGS sequence"/>
</dbReference>
<evidence type="ECO:0000313" key="3">
    <source>
        <dbReference type="Proteomes" id="UP000315648"/>
    </source>
</evidence>
<organism evidence="2 3">
    <name type="scientific">Rariglobus hedericola</name>
    <dbReference type="NCBI Taxonomy" id="2597822"/>
    <lineage>
        <taxon>Bacteria</taxon>
        <taxon>Pseudomonadati</taxon>
        <taxon>Verrucomicrobiota</taxon>
        <taxon>Opitutia</taxon>
        <taxon>Opitutales</taxon>
        <taxon>Opitutaceae</taxon>
        <taxon>Rariglobus</taxon>
    </lineage>
</organism>
<gene>
    <name evidence="2" type="ORF">FPL22_08300</name>
</gene>
<dbReference type="OrthoDB" id="178599at2"/>
<accession>A0A556QRM9</accession>
<comment type="caution">
    <text evidence="2">The sequence shown here is derived from an EMBL/GenBank/DDBJ whole genome shotgun (WGS) entry which is preliminary data.</text>
</comment>